<evidence type="ECO:0000256" key="4">
    <source>
        <dbReference type="RuleBase" id="RU003719"/>
    </source>
</evidence>
<dbReference type="PANTHER" id="PTHR43026">
    <property type="entry name" value="2-HYDROXYACID DEHYDROGENASE HOMOLOG 1-RELATED"/>
    <property type="match status" value="1"/>
</dbReference>
<protein>
    <submittedName>
        <fullName evidence="7">Lactate dehydrogenase</fullName>
    </submittedName>
</protein>
<dbReference type="AlphaFoldDB" id="A0A9D2AL63"/>
<dbReference type="GO" id="GO:0051287">
    <property type="term" value="F:NAD binding"/>
    <property type="evidence" value="ECO:0007669"/>
    <property type="project" value="InterPro"/>
</dbReference>
<proteinExistence type="inferred from homology"/>
<dbReference type="InterPro" id="IPR006140">
    <property type="entry name" value="D-isomer_DH_NAD-bd"/>
</dbReference>
<dbReference type="PROSITE" id="PS00670">
    <property type="entry name" value="D_2_HYDROXYACID_DH_2"/>
    <property type="match status" value="1"/>
</dbReference>
<name>A0A9D2AL63_9FIRM</name>
<reference evidence="7" key="1">
    <citation type="journal article" date="2021" name="PeerJ">
        <title>Extensive microbial diversity within the chicken gut microbiome revealed by metagenomics and culture.</title>
        <authorList>
            <person name="Gilroy R."/>
            <person name="Ravi A."/>
            <person name="Getino M."/>
            <person name="Pursley I."/>
            <person name="Horton D.L."/>
            <person name="Alikhan N.F."/>
            <person name="Baker D."/>
            <person name="Gharbi K."/>
            <person name="Hall N."/>
            <person name="Watson M."/>
            <person name="Adriaenssens E.M."/>
            <person name="Foster-Nyarko E."/>
            <person name="Jarju S."/>
            <person name="Secka A."/>
            <person name="Antonio M."/>
            <person name="Oren A."/>
            <person name="Chaudhuri R.R."/>
            <person name="La Ragione R."/>
            <person name="Hildebrand F."/>
            <person name="Pallen M.J."/>
        </authorList>
    </citation>
    <scope>NUCLEOTIDE SEQUENCE</scope>
    <source>
        <strain evidence="7">ChiHjej12B11-1927</strain>
    </source>
</reference>
<dbReference type="InterPro" id="IPR006139">
    <property type="entry name" value="D-isomer_2_OHA_DH_cat_dom"/>
</dbReference>
<evidence type="ECO:0000256" key="2">
    <source>
        <dbReference type="ARBA" id="ARBA00023002"/>
    </source>
</evidence>
<evidence type="ECO:0000256" key="3">
    <source>
        <dbReference type="ARBA" id="ARBA00023027"/>
    </source>
</evidence>
<feature type="domain" description="D-isomer specific 2-hydroxyacid dehydrogenase NAD-binding" evidence="6">
    <location>
        <begin position="109"/>
        <end position="295"/>
    </location>
</feature>
<dbReference type="InterPro" id="IPR036291">
    <property type="entry name" value="NAD(P)-bd_dom_sf"/>
</dbReference>
<comment type="similarity">
    <text evidence="1 4">Belongs to the D-isomer specific 2-hydroxyacid dehydrogenase family.</text>
</comment>
<dbReference type="InterPro" id="IPR029752">
    <property type="entry name" value="D-isomer_DH_CS1"/>
</dbReference>
<dbReference type="Gene3D" id="3.40.50.720">
    <property type="entry name" value="NAD(P)-binding Rossmann-like Domain"/>
    <property type="match status" value="2"/>
</dbReference>
<evidence type="ECO:0000313" key="7">
    <source>
        <dbReference type="EMBL" id="HIX36379.1"/>
    </source>
</evidence>
<dbReference type="GO" id="GO:0008720">
    <property type="term" value="F:D-lactate dehydrogenase (NAD+) activity"/>
    <property type="evidence" value="ECO:0007669"/>
    <property type="project" value="TreeGrafter"/>
</dbReference>
<dbReference type="SUPFAM" id="SSF52283">
    <property type="entry name" value="Formate/glycerate dehydrogenase catalytic domain-like"/>
    <property type="match status" value="1"/>
</dbReference>
<comment type="caution">
    <text evidence="7">The sequence shown here is derived from an EMBL/GenBank/DDBJ whole genome shotgun (WGS) entry which is preliminary data.</text>
</comment>
<keyword evidence="2 4" id="KW-0560">Oxidoreductase</keyword>
<dbReference type="Pfam" id="PF00389">
    <property type="entry name" value="2-Hacid_dh"/>
    <property type="match status" value="1"/>
</dbReference>
<dbReference type="Proteomes" id="UP000824230">
    <property type="component" value="Unassembled WGS sequence"/>
</dbReference>
<dbReference type="PROSITE" id="PS00065">
    <property type="entry name" value="D_2_HYDROXYACID_DH_1"/>
    <property type="match status" value="1"/>
</dbReference>
<dbReference type="SUPFAM" id="SSF51735">
    <property type="entry name" value="NAD(P)-binding Rossmann-fold domains"/>
    <property type="match status" value="1"/>
</dbReference>
<dbReference type="InterPro" id="IPR058205">
    <property type="entry name" value="D-LDH-like"/>
</dbReference>
<reference evidence="7" key="2">
    <citation type="submission" date="2021-04" db="EMBL/GenBank/DDBJ databases">
        <authorList>
            <person name="Gilroy R."/>
        </authorList>
    </citation>
    <scope>NUCLEOTIDE SEQUENCE</scope>
    <source>
        <strain evidence="7">ChiHjej12B11-1927</strain>
    </source>
</reference>
<gene>
    <name evidence="7" type="ORF">H9738_00700</name>
</gene>
<dbReference type="CDD" id="cd12185">
    <property type="entry name" value="HGDH_LDH_like"/>
    <property type="match status" value="1"/>
</dbReference>
<dbReference type="InterPro" id="IPR029753">
    <property type="entry name" value="D-isomer_DH_CS"/>
</dbReference>
<evidence type="ECO:0000259" key="6">
    <source>
        <dbReference type="Pfam" id="PF02826"/>
    </source>
</evidence>
<feature type="domain" description="D-isomer specific 2-hydroxyacid dehydrogenase catalytic" evidence="5">
    <location>
        <begin position="3"/>
        <end position="324"/>
    </location>
</feature>
<evidence type="ECO:0000259" key="5">
    <source>
        <dbReference type="Pfam" id="PF00389"/>
    </source>
</evidence>
<sequence length="331" mass="37028">MKILVYETREDELDAIRKLEKELPIEIRTTSEIPSMENVSMAEGCDGISILGQGRIDAPFLDALAGLNVRYISTRTIGYNHIDLEYAKKLGIHVCNASYAPNGVADFTIMMMLMCLRQYKQALWRGQVNDFSLAGLMGREMKDLTVGVMGTGRIGAQVIRELSGFGCRILAYDVRINPAVTPPAIYADLDTLYAESDIITLHMPLFDSTREIINRESIGKMKKGVVIINCARGELADMEALIEGIESEHIGALGIDTAEGEEKIIHQDHKTDILADRNWFYLHQFRNVIMTQHMAFYTDAAVESMVKCGILGIYQMITTGTCDTELTFQKR</sequence>
<evidence type="ECO:0000256" key="1">
    <source>
        <dbReference type="ARBA" id="ARBA00005854"/>
    </source>
</evidence>
<organism evidence="7 8">
    <name type="scientific">Candidatus Blautia pullistercoris</name>
    <dbReference type="NCBI Taxonomy" id="2838499"/>
    <lineage>
        <taxon>Bacteria</taxon>
        <taxon>Bacillati</taxon>
        <taxon>Bacillota</taxon>
        <taxon>Clostridia</taxon>
        <taxon>Lachnospirales</taxon>
        <taxon>Lachnospiraceae</taxon>
        <taxon>Blautia</taxon>
    </lineage>
</organism>
<evidence type="ECO:0000313" key="8">
    <source>
        <dbReference type="Proteomes" id="UP000824230"/>
    </source>
</evidence>
<dbReference type="PANTHER" id="PTHR43026:SF1">
    <property type="entry name" value="2-HYDROXYACID DEHYDROGENASE HOMOLOG 1-RELATED"/>
    <property type="match status" value="1"/>
</dbReference>
<dbReference type="EMBL" id="DXFG01000018">
    <property type="protein sequence ID" value="HIX36379.1"/>
    <property type="molecule type" value="Genomic_DNA"/>
</dbReference>
<keyword evidence="3" id="KW-0520">NAD</keyword>
<accession>A0A9D2AL63</accession>
<dbReference type="Pfam" id="PF02826">
    <property type="entry name" value="2-Hacid_dh_C"/>
    <property type="match status" value="1"/>
</dbReference>